<feature type="domain" description="Bacterial transcriptional activator" evidence="3">
    <location>
        <begin position="1"/>
        <end position="83"/>
    </location>
</feature>
<dbReference type="PANTHER" id="PTHR35807">
    <property type="entry name" value="TRANSCRIPTIONAL REGULATOR REDD-RELATED"/>
    <property type="match status" value="1"/>
</dbReference>
<gene>
    <name evidence="4" type="ORF">Mco01_27300</name>
</gene>
<dbReference type="Pfam" id="PF03704">
    <property type="entry name" value="BTAD"/>
    <property type="match status" value="1"/>
</dbReference>
<comment type="caution">
    <text evidence="4">The sequence shown here is derived from an EMBL/GenBank/DDBJ whole genome shotgun (WGS) entry which is preliminary data.</text>
</comment>
<dbReference type="PANTHER" id="PTHR35807:SF1">
    <property type="entry name" value="TRANSCRIPTIONAL REGULATOR REDD"/>
    <property type="match status" value="1"/>
</dbReference>
<organism evidence="4 5">
    <name type="scientific">Microbispora corallina</name>
    <dbReference type="NCBI Taxonomy" id="83302"/>
    <lineage>
        <taxon>Bacteria</taxon>
        <taxon>Bacillati</taxon>
        <taxon>Actinomycetota</taxon>
        <taxon>Actinomycetes</taxon>
        <taxon>Streptosporangiales</taxon>
        <taxon>Streptosporangiaceae</taxon>
        <taxon>Microbispora</taxon>
    </lineage>
</organism>
<protein>
    <recommendedName>
        <fullName evidence="3">Bacterial transcriptional activator domain-containing protein</fullName>
    </recommendedName>
</protein>
<dbReference type="EMBL" id="BOOC01000010">
    <property type="protein sequence ID" value="GIH39730.1"/>
    <property type="molecule type" value="Genomic_DNA"/>
</dbReference>
<dbReference type="InterPro" id="IPR005158">
    <property type="entry name" value="BTAD"/>
</dbReference>
<keyword evidence="5" id="KW-1185">Reference proteome</keyword>
<dbReference type="Proteomes" id="UP000603904">
    <property type="component" value="Unassembled WGS sequence"/>
</dbReference>
<reference evidence="4 5" key="1">
    <citation type="submission" date="2021-01" db="EMBL/GenBank/DDBJ databases">
        <title>Whole genome shotgun sequence of Microbispora corallina NBRC 16416.</title>
        <authorList>
            <person name="Komaki H."/>
            <person name="Tamura T."/>
        </authorList>
    </citation>
    <scope>NUCLEOTIDE SEQUENCE [LARGE SCALE GENOMIC DNA]</scope>
    <source>
        <strain evidence="4 5">NBRC 16416</strain>
    </source>
</reference>
<dbReference type="SMART" id="SM01043">
    <property type="entry name" value="BTAD"/>
    <property type="match status" value="1"/>
</dbReference>
<dbReference type="CDD" id="cd15831">
    <property type="entry name" value="BTAD"/>
    <property type="match status" value="1"/>
</dbReference>
<evidence type="ECO:0000256" key="2">
    <source>
        <dbReference type="ARBA" id="ARBA00023163"/>
    </source>
</evidence>
<evidence type="ECO:0000259" key="3">
    <source>
        <dbReference type="SMART" id="SM01043"/>
    </source>
</evidence>
<keyword evidence="2" id="KW-0804">Transcription</keyword>
<keyword evidence="1" id="KW-0805">Transcription regulation</keyword>
<evidence type="ECO:0000256" key="1">
    <source>
        <dbReference type="ARBA" id="ARBA00023015"/>
    </source>
</evidence>
<dbReference type="Gene3D" id="1.25.40.10">
    <property type="entry name" value="Tetratricopeptide repeat domain"/>
    <property type="match status" value="1"/>
</dbReference>
<evidence type="ECO:0000313" key="5">
    <source>
        <dbReference type="Proteomes" id="UP000603904"/>
    </source>
</evidence>
<evidence type="ECO:0000313" key="4">
    <source>
        <dbReference type="EMBL" id="GIH39730.1"/>
    </source>
</evidence>
<dbReference type="InterPro" id="IPR011990">
    <property type="entry name" value="TPR-like_helical_dom_sf"/>
</dbReference>
<sequence>MTEDLFDVRLALGYHHEIVGTLGEWTSRHPLRERSHRQLMLALYRSGRSHDASIAYQRLRHRLVEQTGVEPAPATQALHHRILAADPLVVTI</sequence>
<dbReference type="InterPro" id="IPR051677">
    <property type="entry name" value="AfsR-DnrI-RedD_regulator"/>
</dbReference>
<dbReference type="SUPFAM" id="SSF48452">
    <property type="entry name" value="TPR-like"/>
    <property type="match status" value="1"/>
</dbReference>
<name>A0ABQ4FY35_9ACTN</name>
<proteinExistence type="predicted"/>
<accession>A0ABQ4FY35</accession>